<evidence type="ECO:0000313" key="1">
    <source>
        <dbReference type="EMBL" id="SDW35763.1"/>
    </source>
</evidence>
<dbReference type="RefSeq" id="WP_143025726.1">
    <property type="nucleotide sequence ID" value="NZ_FNOP01000001.1"/>
</dbReference>
<proteinExistence type="predicted"/>
<protein>
    <submittedName>
        <fullName evidence="1">Uncharacterized protein</fullName>
    </submittedName>
</protein>
<dbReference type="Proteomes" id="UP000182379">
    <property type="component" value="Unassembled WGS sequence"/>
</dbReference>
<evidence type="ECO:0000313" key="2">
    <source>
        <dbReference type="Proteomes" id="UP000182379"/>
    </source>
</evidence>
<dbReference type="AlphaFoldDB" id="A0A1H2SVQ9"/>
<accession>A0A1H2SVQ9</accession>
<dbReference type="EMBL" id="FNOP01000001">
    <property type="protein sequence ID" value="SDW35763.1"/>
    <property type="molecule type" value="Genomic_DNA"/>
</dbReference>
<reference evidence="1 2" key="1">
    <citation type="submission" date="2016-10" db="EMBL/GenBank/DDBJ databases">
        <authorList>
            <person name="Varghese N."/>
            <person name="Submissions S."/>
        </authorList>
    </citation>
    <scope>NUCLEOTIDE SEQUENCE [LARGE SCALE GENOMIC DNA]</scope>
    <source>
        <strain evidence="1 2">WCC6</strain>
    </source>
</reference>
<name>A0A1H2SVQ9_ACIFE</name>
<comment type="caution">
    <text evidence="1">The sequence shown here is derived from an EMBL/GenBank/DDBJ whole genome shotgun (WGS) entry which is preliminary data.</text>
</comment>
<gene>
    <name evidence="1" type="ORF">SAMN05216495_10130</name>
</gene>
<sequence>MAAKRRPGMVSLAVLVGLGLLTTVTAGLLGVTRQALYSWQLKEEARQAAYLFRSLCRVREGEPLLVPGEHRALEPVVFRKDRPGVYGSLTGLADGPIREERIRLHRDTGEELMAASRYEITMPGTEKGETFPETGIWAEGRKQGKLWVDWSLFGRCRTQSLPDTRRMEVPLEGVFCYGRETLQWPEKNGKTALLQGSGILVNRGSIRFRQGFRCQGDFRFLANGDITVHSGARLDKVYLCATGTLTLEKGAKVKGILACRGPVVIQEGAEFEKDESVMGVFCTKANA</sequence>
<organism evidence="1 2">
    <name type="scientific">Acidaminococcus fermentans</name>
    <dbReference type="NCBI Taxonomy" id="905"/>
    <lineage>
        <taxon>Bacteria</taxon>
        <taxon>Bacillati</taxon>
        <taxon>Bacillota</taxon>
        <taxon>Negativicutes</taxon>
        <taxon>Acidaminococcales</taxon>
        <taxon>Acidaminococcaceae</taxon>
        <taxon>Acidaminococcus</taxon>
    </lineage>
</organism>